<dbReference type="OrthoDB" id="8113373at2759"/>
<organism evidence="2 3">
    <name type="scientific">Chironomus riparius</name>
    <dbReference type="NCBI Taxonomy" id="315576"/>
    <lineage>
        <taxon>Eukaryota</taxon>
        <taxon>Metazoa</taxon>
        <taxon>Ecdysozoa</taxon>
        <taxon>Arthropoda</taxon>
        <taxon>Hexapoda</taxon>
        <taxon>Insecta</taxon>
        <taxon>Pterygota</taxon>
        <taxon>Neoptera</taxon>
        <taxon>Endopterygota</taxon>
        <taxon>Diptera</taxon>
        <taxon>Nematocera</taxon>
        <taxon>Chironomoidea</taxon>
        <taxon>Chironomidae</taxon>
        <taxon>Chironominae</taxon>
        <taxon>Chironomus</taxon>
    </lineage>
</organism>
<protein>
    <recommendedName>
        <fullName evidence="1">N-acetyltransferase domain-containing protein</fullName>
    </recommendedName>
</protein>
<dbReference type="EMBL" id="OU895880">
    <property type="protein sequence ID" value="CAG9810681.1"/>
    <property type="molecule type" value="Genomic_DNA"/>
</dbReference>
<name>A0A9N9S7A1_9DIPT</name>
<dbReference type="Proteomes" id="UP001153620">
    <property type="component" value="Chromosome 4"/>
</dbReference>
<gene>
    <name evidence="2" type="ORF">CHIRRI_LOCUS13494</name>
</gene>
<proteinExistence type="predicted"/>
<dbReference type="Pfam" id="PF00583">
    <property type="entry name" value="Acetyltransf_1"/>
    <property type="match status" value="1"/>
</dbReference>
<keyword evidence="3" id="KW-1185">Reference proteome</keyword>
<reference evidence="2" key="2">
    <citation type="submission" date="2022-10" db="EMBL/GenBank/DDBJ databases">
        <authorList>
            <consortium name="ENA_rothamsted_submissions"/>
            <consortium name="culmorum"/>
            <person name="King R."/>
        </authorList>
    </citation>
    <scope>NUCLEOTIDE SEQUENCE</scope>
</reference>
<dbReference type="GO" id="GO:0008080">
    <property type="term" value="F:N-acetyltransferase activity"/>
    <property type="evidence" value="ECO:0007669"/>
    <property type="project" value="TreeGrafter"/>
</dbReference>
<evidence type="ECO:0000259" key="1">
    <source>
        <dbReference type="Pfam" id="PF00583"/>
    </source>
</evidence>
<dbReference type="PANTHER" id="PTHR20905">
    <property type="entry name" value="N-ACETYLTRANSFERASE-RELATED"/>
    <property type="match status" value="1"/>
</dbReference>
<dbReference type="Gene3D" id="3.40.630.30">
    <property type="match status" value="1"/>
</dbReference>
<accession>A0A9N9S7A1</accession>
<evidence type="ECO:0000313" key="3">
    <source>
        <dbReference type="Proteomes" id="UP001153620"/>
    </source>
</evidence>
<dbReference type="InterPro" id="IPR016181">
    <property type="entry name" value="Acyl_CoA_acyltransferase"/>
</dbReference>
<sequence>MQNFFNPPKTHSIFKAKCNLTGKIVDYKIQDLPEGRYYEAVELFVRDYLQCEPMCVSRKMHDNENTKNEFKKMWMNTIRQGVSIACFNAVGTMVGVNILTVIQKDGIKTFEINDQNVKDMVTVMDYTLNQASIFTKYNTDKYLGSLGLCVSREYRGCGIAKELLKARRQVMENLGLIVTATVFSAKGSQNAAKSVGFEEVFAVR</sequence>
<dbReference type="CDD" id="cd04301">
    <property type="entry name" value="NAT_SF"/>
    <property type="match status" value="1"/>
</dbReference>
<dbReference type="PANTHER" id="PTHR20905:SF32">
    <property type="entry name" value="ARYLALKYLAMINE N-ACETYLTRANSFERASE-LIKE 7, ISOFORM A"/>
    <property type="match status" value="1"/>
</dbReference>
<feature type="domain" description="N-acetyltransferase" evidence="1">
    <location>
        <begin position="142"/>
        <end position="197"/>
    </location>
</feature>
<dbReference type="SUPFAM" id="SSF55729">
    <property type="entry name" value="Acyl-CoA N-acyltransferases (Nat)"/>
    <property type="match status" value="1"/>
</dbReference>
<evidence type="ECO:0000313" key="2">
    <source>
        <dbReference type="EMBL" id="CAG9810681.1"/>
    </source>
</evidence>
<dbReference type="InterPro" id="IPR000182">
    <property type="entry name" value="GNAT_dom"/>
</dbReference>
<reference evidence="2" key="1">
    <citation type="submission" date="2022-01" db="EMBL/GenBank/DDBJ databases">
        <authorList>
            <person name="King R."/>
        </authorList>
    </citation>
    <scope>NUCLEOTIDE SEQUENCE</scope>
</reference>
<dbReference type="AlphaFoldDB" id="A0A9N9S7A1"/>